<evidence type="ECO:0000313" key="4">
    <source>
        <dbReference type="EMBL" id="EPD30802.1"/>
    </source>
</evidence>
<feature type="region of interest" description="Disordered" evidence="1">
    <location>
        <begin position="154"/>
        <end position="241"/>
    </location>
</feature>
<dbReference type="RefSeq" id="WP_016443914.1">
    <property type="nucleotide sequence ID" value="NZ_KE150266.1"/>
</dbReference>
<dbReference type="OrthoDB" id="3210682at2"/>
<evidence type="ECO:0000259" key="3">
    <source>
        <dbReference type="PROSITE" id="PS51782"/>
    </source>
</evidence>
<name>A0A9W5VWB5_9ACTO</name>
<keyword evidence="2" id="KW-0472">Membrane</keyword>
<evidence type="ECO:0000256" key="1">
    <source>
        <dbReference type="SAM" id="MobiDB-lite"/>
    </source>
</evidence>
<protein>
    <recommendedName>
        <fullName evidence="3">LysM domain-containing protein</fullName>
    </recommendedName>
</protein>
<dbReference type="Gene3D" id="3.10.350.10">
    <property type="entry name" value="LysM domain"/>
    <property type="match status" value="1"/>
</dbReference>
<dbReference type="PROSITE" id="PS51782">
    <property type="entry name" value="LYSM"/>
    <property type="match status" value="1"/>
</dbReference>
<accession>A0A9W5VWB5</accession>
<feature type="compositionally biased region" description="Polar residues" evidence="1">
    <location>
        <begin position="154"/>
        <end position="170"/>
    </location>
</feature>
<dbReference type="Pfam" id="PF01476">
    <property type="entry name" value="LysM"/>
    <property type="match status" value="1"/>
</dbReference>
<keyword evidence="2" id="KW-0812">Transmembrane</keyword>
<dbReference type="PANTHER" id="PTHR34700">
    <property type="entry name" value="POTASSIUM BINDING PROTEIN KBP"/>
    <property type="match status" value="1"/>
</dbReference>
<dbReference type="EMBL" id="AGWN01000001">
    <property type="protein sequence ID" value="EPD30802.1"/>
    <property type="molecule type" value="Genomic_DNA"/>
</dbReference>
<dbReference type="SUPFAM" id="SSF54106">
    <property type="entry name" value="LysM domain"/>
    <property type="match status" value="1"/>
</dbReference>
<feature type="domain" description="LysM" evidence="3">
    <location>
        <begin position="243"/>
        <end position="299"/>
    </location>
</feature>
<proteinExistence type="predicted"/>
<dbReference type="InterPro" id="IPR036779">
    <property type="entry name" value="LysM_dom_sf"/>
</dbReference>
<feature type="transmembrane region" description="Helical" evidence="2">
    <location>
        <begin position="120"/>
        <end position="138"/>
    </location>
</feature>
<reference evidence="4 5" key="1">
    <citation type="submission" date="2013-05" db="EMBL/GenBank/DDBJ databases">
        <title>The Genome Sequence of Actinomyces europaeus ACS-120-V-COL10B.</title>
        <authorList>
            <consortium name="The Broad Institute Genomics Platform"/>
            <person name="Earl A."/>
            <person name="Ward D."/>
            <person name="Feldgarden M."/>
            <person name="Gevers D."/>
            <person name="Saerens B."/>
            <person name="Vaneechoutte M."/>
            <person name="Walker B."/>
            <person name="Young S."/>
            <person name="Zeng Q."/>
            <person name="Gargeya S."/>
            <person name="Fitzgerald M."/>
            <person name="Haas B."/>
            <person name="Abouelleil A."/>
            <person name="Allen A.W."/>
            <person name="Alvarado L."/>
            <person name="Arachchi H.M."/>
            <person name="Berlin A.M."/>
            <person name="Chapman S.B."/>
            <person name="Gainer-Dewar J."/>
            <person name="Goldberg J."/>
            <person name="Griggs A."/>
            <person name="Gujja S."/>
            <person name="Hansen M."/>
            <person name="Howarth C."/>
            <person name="Imamovic A."/>
            <person name="Ireland A."/>
            <person name="Larimer J."/>
            <person name="McCowan C."/>
            <person name="Murphy C."/>
            <person name="Pearson M."/>
            <person name="Poon T.W."/>
            <person name="Priest M."/>
            <person name="Roberts A."/>
            <person name="Saif S."/>
            <person name="Shea T."/>
            <person name="Sisk P."/>
            <person name="Sykes S."/>
            <person name="Wortman J."/>
            <person name="Nusbaum C."/>
            <person name="Birren B."/>
        </authorList>
    </citation>
    <scope>NUCLEOTIDE SEQUENCE [LARGE SCALE GENOMIC DNA]</scope>
    <source>
        <strain evidence="4 5">ACS-120-V-Col10b</strain>
    </source>
</reference>
<dbReference type="SMART" id="SM00257">
    <property type="entry name" value="LysM"/>
    <property type="match status" value="1"/>
</dbReference>
<keyword evidence="2" id="KW-1133">Transmembrane helix</keyword>
<dbReference type="InterPro" id="IPR018392">
    <property type="entry name" value="LysM"/>
</dbReference>
<feature type="compositionally biased region" description="Polar residues" evidence="1">
    <location>
        <begin position="213"/>
        <end position="225"/>
    </location>
</feature>
<dbReference type="InterPro" id="IPR052196">
    <property type="entry name" value="Bact_Kbp"/>
</dbReference>
<evidence type="ECO:0000313" key="5">
    <source>
        <dbReference type="Proteomes" id="UP000014387"/>
    </source>
</evidence>
<evidence type="ECO:0000256" key="2">
    <source>
        <dbReference type="SAM" id="Phobius"/>
    </source>
</evidence>
<dbReference type="Proteomes" id="UP000014387">
    <property type="component" value="Unassembled WGS sequence"/>
</dbReference>
<comment type="caution">
    <text evidence="4">The sequence shown here is derived from an EMBL/GenBank/DDBJ whole genome shotgun (WGS) entry which is preliminary data.</text>
</comment>
<dbReference type="CDD" id="cd00118">
    <property type="entry name" value="LysM"/>
    <property type="match status" value="1"/>
</dbReference>
<feature type="transmembrane region" description="Helical" evidence="2">
    <location>
        <begin position="57"/>
        <end position="83"/>
    </location>
</feature>
<dbReference type="PANTHER" id="PTHR34700:SF4">
    <property type="entry name" value="PHAGE-LIKE ELEMENT PBSX PROTEIN XKDP"/>
    <property type="match status" value="1"/>
</dbReference>
<keyword evidence="5" id="KW-1185">Reference proteome</keyword>
<feature type="compositionally biased region" description="Low complexity" evidence="1">
    <location>
        <begin position="172"/>
        <end position="193"/>
    </location>
</feature>
<dbReference type="AlphaFoldDB" id="A0A9W5VWB5"/>
<gene>
    <name evidence="4" type="ORF">HMPREF9238_00557</name>
</gene>
<organism evidence="4 5">
    <name type="scientific">Gleimia europaea ACS-120-V-Col10b</name>
    <dbReference type="NCBI Taxonomy" id="883069"/>
    <lineage>
        <taxon>Bacteria</taxon>
        <taxon>Bacillati</taxon>
        <taxon>Actinomycetota</taxon>
        <taxon>Actinomycetes</taxon>
        <taxon>Actinomycetales</taxon>
        <taxon>Actinomycetaceae</taxon>
        <taxon>Gleimia</taxon>
    </lineage>
</organism>
<feature type="transmembrane region" description="Helical" evidence="2">
    <location>
        <begin position="12"/>
        <end position="31"/>
    </location>
</feature>
<sequence length="304" mass="31448">MNRNSSGSAGIALAGGAAFAVTAFAALSIAIDNASTMRLLHTDANALLYSSLSPNTLALPLFTAVAGFTVAALSLWSLASLLLAETLLALAKRGTPVNRLLELVVNTSSPLVRSLLKKRVATLALSASLIVTTTAAFAPAPATIQDNLGWQAVSTQEPAPSETTVPSDLTLSAPSTPASPAPQSTTPQPETPADTNQTMQLTFPPEPVPKDASTASTTGVSTQADSLEDAPVEQPDPGNPTNIQYVVRAGDSLWSIASIHLQTSEPTKIAVGWQRIYNLNKSVIGGNPDLIYPGMTLTLPGEDL</sequence>